<name>A0A2J6T3V7_9HELO</name>
<protein>
    <submittedName>
        <fullName evidence="2">Uncharacterized protein</fullName>
    </submittedName>
</protein>
<evidence type="ECO:0000256" key="1">
    <source>
        <dbReference type="SAM" id="SignalP"/>
    </source>
</evidence>
<reference evidence="2 3" key="1">
    <citation type="submission" date="2016-04" db="EMBL/GenBank/DDBJ databases">
        <title>A degradative enzymes factory behind the ericoid mycorrhizal symbiosis.</title>
        <authorList>
            <consortium name="DOE Joint Genome Institute"/>
            <person name="Martino E."/>
            <person name="Morin E."/>
            <person name="Grelet G."/>
            <person name="Kuo A."/>
            <person name="Kohler A."/>
            <person name="Daghino S."/>
            <person name="Barry K."/>
            <person name="Choi C."/>
            <person name="Cichocki N."/>
            <person name="Clum A."/>
            <person name="Copeland A."/>
            <person name="Hainaut M."/>
            <person name="Haridas S."/>
            <person name="Labutti K."/>
            <person name="Lindquist E."/>
            <person name="Lipzen A."/>
            <person name="Khouja H.-R."/>
            <person name="Murat C."/>
            <person name="Ohm R."/>
            <person name="Olson A."/>
            <person name="Spatafora J."/>
            <person name="Veneault-Fourrey C."/>
            <person name="Henrissat B."/>
            <person name="Grigoriev I."/>
            <person name="Martin F."/>
            <person name="Perotto S."/>
        </authorList>
    </citation>
    <scope>NUCLEOTIDE SEQUENCE [LARGE SCALE GENOMIC DNA]</scope>
    <source>
        <strain evidence="2 3">E</strain>
    </source>
</reference>
<dbReference type="AlphaFoldDB" id="A0A2J6T3V7"/>
<keyword evidence="1" id="KW-0732">Signal</keyword>
<dbReference type="InParanoid" id="A0A2J6T3V7"/>
<dbReference type="OrthoDB" id="4509278at2759"/>
<keyword evidence="3" id="KW-1185">Reference proteome</keyword>
<feature type="signal peptide" evidence="1">
    <location>
        <begin position="1"/>
        <end position="19"/>
    </location>
</feature>
<dbReference type="EMBL" id="KZ613846">
    <property type="protein sequence ID" value="PMD57718.1"/>
    <property type="molecule type" value="Genomic_DNA"/>
</dbReference>
<evidence type="ECO:0000313" key="3">
    <source>
        <dbReference type="Proteomes" id="UP000235371"/>
    </source>
</evidence>
<dbReference type="RefSeq" id="XP_024734622.1">
    <property type="nucleotide sequence ID" value="XM_024880661.1"/>
</dbReference>
<evidence type="ECO:0000313" key="2">
    <source>
        <dbReference type="EMBL" id="PMD57718.1"/>
    </source>
</evidence>
<organism evidence="2 3">
    <name type="scientific">Hyaloscypha bicolor E</name>
    <dbReference type="NCBI Taxonomy" id="1095630"/>
    <lineage>
        <taxon>Eukaryota</taxon>
        <taxon>Fungi</taxon>
        <taxon>Dikarya</taxon>
        <taxon>Ascomycota</taxon>
        <taxon>Pezizomycotina</taxon>
        <taxon>Leotiomycetes</taxon>
        <taxon>Helotiales</taxon>
        <taxon>Hyaloscyphaceae</taxon>
        <taxon>Hyaloscypha</taxon>
        <taxon>Hyaloscypha bicolor</taxon>
    </lineage>
</organism>
<accession>A0A2J6T3V7</accession>
<sequence>MQLTLLPFFLLVNLPFLLAAPVTDADPPFAYEQLTFIFAGGPASYTLTFPADGNMYPTNNDLSVSLIAPGTFPAYYECNFYTPHDATIVLTGMSSAGSNLAVGPPQPITGVACMATGAGGQCLPNYATCEWSGQHGTFLGNCCSGYCAATKCRPTS</sequence>
<dbReference type="Proteomes" id="UP000235371">
    <property type="component" value="Unassembled WGS sequence"/>
</dbReference>
<dbReference type="GeneID" id="36588738"/>
<feature type="chain" id="PRO_5014352339" evidence="1">
    <location>
        <begin position="20"/>
        <end position="156"/>
    </location>
</feature>
<proteinExistence type="predicted"/>
<gene>
    <name evidence="2" type="ORF">K444DRAFT_615112</name>
</gene>